<feature type="transmembrane region" description="Helical" evidence="1">
    <location>
        <begin position="44"/>
        <end position="63"/>
    </location>
</feature>
<keyword evidence="1" id="KW-0812">Transmembrane</keyword>
<gene>
    <name evidence="2" type="ORF">LKD47_09685</name>
</gene>
<accession>A0AAW4WGY4</accession>
<evidence type="ECO:0000313" key="2">
    <source>
        <dbReference type="EMBL" id="MCC2242566.1"/>
    </source>
</evidence>
<organism evidence="2 3">
    <name type="scientific">Roseburia amylophila</name>
    <dbReference type="NCBI Taxonomy" id="2981794"/>
    <lineage>
        <taxon>Bacteria</taxon>
        <taxon>Bacillati</taxon>
        <taxon>Bacillota</taxon>
        <taxon>Clostridia</taxon>
        <taxon>Lachnospirales</taxon>
        <taxon>Lachnospiraceae</taxon>
        <taxon>Roseburia</taxon>
    </lineage>
</organism>
<protein>
    <submittedName>
        <fullName evidence="2">Uncharacterized protein</fullName>
    </submittedName>
</protein>
<dbReference type="AlphaFoldDB" id="A0AAW4WGY4"/>
<comment type="caution">
    <text evidence="2">The sequence shown here is derived from an EMBL/GenBank/DDBJ whole genome shotgun (WGS) entry which is preliminary data.</text>
</comment>
<feature type="transmembrane region" description="Helical" evidence="1">
    <location>
        <begin position="69"/>
        <end position="89"/>
    </location>
</feature>
<keyword evidence="1" id="KW-1133">Transmembrane helix</keyword>
<evidence type="ECO:0000256" key="1">
    <source>
        <dbReference type="SAM" id="Phobius"/>
    </source>
</evidence>
<reference evidence="2" key="1">
    <citation type="submission" date="2021-10" db="EMBL/GenBank/DDBJ databases">
        <title>Anaerobic single-cell dispensing facilitates the cultivation of human gut bacteria.</title>
        <authorList>
            <person name="Afrizal A."/>
        </authorList>
    </citation>
    <scope>NUCLEOTIDE SEQUENCE</scope>
    <source>
        <strain evidence="2">CLA-AA-H204</strain>
    </source>
</reference>
<dbReference type="RefSeq" id="WP_227710311.1">
    <property type="nucleotide sequence ID" value="NZ_JAJEQW010000010.1"/>
</dbReference>
<dbReference type="EMBL" id="JAJEQW010000010">
    <property type="protein sequence ID" value="MCC2242566.1"/>
    <property type="molecule type" value="Genomic_DNA"/>
</dbReference>
<sequence length="97" mass="11385">MVMNVQKLVVLLIALFLTMRLLYLEVNSHIKNDAEKEKDSIYALIYWLMHINVIILYYGSYVLESNRVFSMPGDIGFVILFTLPMLLTLKDCVRRKK</sequence>
<dbReference type="Proteomes" id="UP001198893">
    <property type="component" value="Unassembled WGS sequence"/>
</dbReference>
<proteinExistence type="predicted"/>
<feature type="transmembrane region" description="Helical" evidence="1">
    <location>
        <begin position="6"/>
        <end position="23"/>
    </location>
</feature>
<name>A0AAW4WGY4_9FIRM</name>
<keyword evidence="1" id="KW-0472">Membrane</keyword>
<evidence type="ECO:0000313" key="3">
    <source>
        <dbReference type="Proteomes" id="UP001198893"/>
    </source>
</evidence>